<evidence type="ECO:0000313" key="10">
    <source>
        <dbReference type="EMBL" id="CCK69167.1"/>
    </source>
</evidence>
<evidence type="ECO:0000256" key="6">
    <source>
        <dbReference type="SAM" id="Phobius"/>
    </source>
</evidence>
<dbReference type="Pfam" id="PF10334">
    <property type="entry name" value="BRE4"/>
    <property type="match status" value="1"/>
</dbReference>
<dbReference type="PANTHER" id="PTHR47804:SF4">
    <property type="entry name" value="AFR661WP"/>
    <property type="match status" value="1"/>
</dbReference>
<evidence type="ECO:0000259" key="7">
    <source>
        <dbReference type="Pfam" id="PF10334"/>
    </source>
</evidence>
<sequence>MVSACQKVYPCDRILTQRIFKSTVNTAVAFIFILIPKVREHLGTEPAMLPLISVMVHPGRRVSGTIQGAIYCITGLIFGLAYSIFGRFLAQQCIGPSWRTVSEVNQVLYNYKRFEAGLAILAMFETFMLFFHGWMRSMSHHYFGIVFPLFLVVHFTFLAPLTSTPGIIAKSFSTPFYMGIAMSLFWNIVLFPEFGSTYLGNATVGALNEIHKDLNDAVKFFISLDNTAPQLYKTPPVTLPKLLKYKTAITKQVANCDLVLQECIYEISYSYVSPYSVTDILKVYKDMSIFINGIVNACQLQFILLGRTDTYSSEDVEFYSKKEISFANADKLLYVLDHIRLPIFNLHRQMSKCLYEVSALIAYSYDVDLKKVYHDPDLSEDFCPRLLDKNSLQALDLNASVARLQELLEEFDSFFKQELLDSSRDLLTPNDEMFLLSSFLMNFKEVTNEAVRLNSTIKDIFQYRLDREKKGWMRGKKLWFTFLKNFQSLKRWYVGNATNVTENDSLKGVLHMEGVTELVARRPTYAENELLMQKTTTQRTSISTNQSLLPTSNVEQVTRRKFINIRTSVLDFMIWCDNFYKRSRDHFRFGFQVALALMLASFPMFVPSIRHWYIDYRGAWIGFVCILCLEPSVGGTFWVFFLRAVGVVTGAVWGLVSYYAGTHQKDPYLEVVITLFGAVPGFYFLLGTPYVKAAIIQIISIYIVMAAAIIPSSVPGGIVVNFAKRCLAVAYGGGAALLVQVFVFPIKARDQLNEEVAFVCGCISELELIYATNLEGEPFQLSMGDKKYERMVKISNSAKAALSRAEAFNKLTRQEPRLRGSFTELEKIFTQIIFIQRQIVERMDTVALIRKQYGSAVIEELNSTVYPYRRQMVGNFTSLMRALQEAFTTRSPLPQFLPSTRVSHRRLINKVRQILEVRTKVGVPRREKIIKDLSPLDVETEDEEEEEALSFSNLKGTKMTRSSSNGETLPNEQDFLLKEKYLSWNASSAAMEEIIEYMEELLYLTKLVVGVNEFKYGFLSRPLYEDWAAEAIRGFDEFIKGKLASTESTSSGSNSSNQQDAASAPPSVSPQQPSLLSGTEEESIRSGISSTIEEKPVPLNAGNLNKEDGNFISRRQSLNLARIASSRKGEQLPKNFRDRTYSIGGRTGLEFSKTNPLNRTKTLGDADSEYAESGDTSDSDEELPLALRRVVNRMTKKGN</sequence>
<feature type="transmembrane region" description="Helical" evidence="6">
    <location>
        <begin position="693"/>
        <end position="714"/>
    </location>
</feature>
<evidence type="ECO:0000256" key="1">
    <source>
        <dbReference type="ARBA" id="ARBA00004141"/>
    </source>
</evidence>
<evidence type="ECO:0000256" key="4">
    <source>
        <dbReference type="ARBA" id="ARBA00023136"/>
    </source>
</evidence>
<feature type="region of interest" description="Disordered" evidence="5">
    <location>
        <begin position="947"/>
        <end position="970"/>
    </location>
</feature>
<dbReference type="Proteomes" id="UP000006310">
    <property type="component" value="Chromosome 3"/>
</dbReference>
<dbReference type="InterPro" id="IPR018820">
    <property type="entry name" value="BRE4-related_DUF2421"/>
</dbReference>
<evidence type="ECO:0008006" key="12">
    <source>
        <dbReference type="Google" id="ProtNLM"/>
    </source>
</evidence>
<proteinExistence type="predicted"/>
<dbReference type="STRING" id="1071383.J7RW20"/>
<keyword evidence="11" id="KW-1185">Reference proteome</keyword>
<dbReference type="InterPro" id="IPR018823">
    <property type="entry name" value="ArAE_2_N"/>
</dbReference>
<dbReference type="EMBL" id="HE978316">
    <property type="protein sequence ID" value="CCK69167.1"/>
    <property type="molecule type" value="Genomic_DNA"/>
</dbReference>
<dbReference type="OrthoDB" id="68611at2759"/>
<evidence type="ECO:0000256" key="3">
    <source>
        <dbReference type="ARBA" id="ARBA00022989"/>
    </source>
</evidence>
<evidence type="ECO:0000259" key="8">
    <source>
        <dbReference type="Pfam" id="PF10337"/>
    </source>
</evidence>
<feature type="compositionally biased region" description="Acidic residues" evidence="5">
    <location>
        <begin position="1166"/>
        <end position="1183"/>
    </location>
</feature>
<feature type="domain" description="DUF2421" evidence="7">
    <location>
        <begin position="789"/>
        <end position="1010"/>
    </location>
</feature>
<dbReference type="InterPro" id="IPR023244">
    <property type="entry name" value="Brefeldin_A-sensitivity_4"/>
</dbReference>
<feature type="compositionally biased region" description="Polar residues" evidence="5">
    <location>
        <begin position="950"/>
        <end position="970"/>
    </location>
</feature>
<feature type="transmembrane region" description="Helical" evidence="6">
    <location>
        <begin position="589"/>
        <end position="606"/>
    </location>
</feature>
<dbReference type="Pfam" id="PF10337">
    <property type="entry name" value="ArAE_2_N"/>
    <property type="match status" value="1"/>
</dbReference>
<feature type="region of interest" description="Disordered" evidence="5">
    <location>
        <begin position="1046"/>
        <end position="1108"/>
    </location>
</feature>
<keyword evidence="4 6" id="KW-0472">Membrane</keyword>
<dbReference type="OMA" id="VTWPAFV"/>
<evidence type="ECO:0000256" key="5">
    <source>
        <dbReference type="SAM" id="MobiDB-lite"/>
    </source>
</evidence>
<dbReference type="AlphaFoldDB" id="J7RW20"/>
<feature type="transmembrane region" description="Helical" evidence="6">
    <location>
        <begin position="116"/>
        <end position="135"/>
    </location>
</feature>
<dbReference type="InterPro" id="IPR052430">
    <property type="entry name" value="IVT-Associated"/>
</dbReference>
<evidence type="ECO:0000256" key="2">
    <source>
        <dbReference type="ARBA" id="ARBA00022692"/>
    </source>
</evidence>
<feature type="domain" description="Integral membrane bound transporter" evidence="9">
    <location>
        <begin position="611"/>
        <end position="739"/>
    </location>
</feature>
<feature type="transmembrane region" description="Helical" evidence="6">
    <location>
        <begin position="726"/>
        <end position="746"/>
    </location>
</feature>
<name>J7RW20_HUIN7</name>
<feature type="transmembrane region" description="Helical" evidence="6">
    <location>
        <begin position="668"/>
        <end position="687"/>
    </location>
</feature>
<feature type="transmembrane region" description="Helical" evidence="6">
    <location>
        <begin position="640"/>
        <end position="661"/>
    </location>
</feature>
<protein>
    <recommendedName>
        <fullName evidence="12">ER transporter 6TM N-terminal domain-containing protein</fullName>
    </recommendedName>
</protein>
<keyword evidence="2 6" id="KW-0812">Transmembrane</keyword>
<feature type="compositionally biased region" description="Low complexity" evidence="5">
    <location>
        <begin position="1046"/>
        <end position="1074"/>
    </location>
</feature>
<feature type="compositionally biased region" description="Polar residues" evidence="5">
    <location>
        <begin position="1152"/>
        <end position="1161"/>
    </location>
</feature>
<feature type="transmembrane region" description="Helical" evidence="6">
    <location>
        <begin position="141"/>
        <end position="162"/>
    </location>
</feature>
<dbReference type="HOGENOM" id="CLU_007711_0_0_1"/>
<comment type="subcellular location">
    <subcellularLocation>
        <location evidence="1">Membrane</location>
        <topology evidence="1">Multi-pass membrane protein</topology>
    </subcellularLocation>
</comment>
<gene>
    <name evidence="10" type="primary">KNAG0C00530</name>
    <name evidence="10" type="ordered locus">KNAG_0C00530</name>
</gene>
<evidence type="ECO:0000259" key="9">
    <source>
        <dbReference type="Pfam" id="PF13515"/>
    </source>
</evidence>
<dbReference type="GeneID" id="34524847"/>
<dbReference type="KEGG" id="kng:KNAG_0C00530"/>
<evidence type="ECO:0000313" key="11">
    <source>
        <dbReference type="Proteomes" id="UP000006310"/>
    </source>
</evidence>
<feature type="transmembrane region" description="Helical" evidence="6">
    <location>
        <begin position="68"/>
        <end position="90"/>
    </location>
</feature>
<dbReference type="Pfam" id="PF13515">
    <property type="entry name" value="FUSC_2"/>
    <property type="match status" value="1"/>
</dbReference>
<feature type="region of interest" description="Disordered" evidence="5">
    <location>
        <begin position="1147"/>
        <end position="1185"/>
    </location>
</feature>
<dbReference type="eggNOG" id="KOG4711">
    <property type="taxonomic scope" value="Eukaryota"/>
</dbReference>
<organism evidence="10 11">
    <name type="scientific">Huiozyma naganishii (strain ATCC MYA-139 / BCRC 22969 / CBS 8797 / KCTC 17520 / NBRC 10181 / NCYC 3082 / Yp74L-3)</name>
    <name type="common">Yeast</name>
    <name type="synonym">Kazachstania naganishii</name>
    <dbReference type="NCBI Taxonomy" id="1071383"/>
    <lineage>
        <taxon>Eukaryota</taxon>
        <taxon>Fungi</taxon>
        <taxon>Dikarya</taxon>
        <taxon>Ascomycota</taxon>
        <taxon>Saccharomycotina</taxon>
        <taxon>Saccharomycetes</taxon>
        <taxon>Saccharomycetales</taxon>
        <taxon>Saccharomycetaceae</taxon>
        <taxon>Huiozyma</taxon>
    </lineage>
</organism>
<feature type="domain" description="Putative ER transporter 6TM N-terminal" evidence="8">
    <location>
        <begin position="12"/>
        <end position="306"/>
    </location>
</feature>
<dbReference type="RefSeq" id="XP_022463413.1">
    <property type="nucleotide sequence ID" value="XM_022606748.1"/>
</dbReference>
<dbReference type="InterPro" id="IPR049453">
    <property type="entry name" value="Memb_transporter_dom"/>
</dbReference>
<dbReference type="PRINTS" id="PR02047">
    <property type="entry name" value="BREFELDNASP4"/>
</dbReference>
<accession>J7RW20</accession>
<reference evidence="10 11" key="1">
    <citation type="journal article" date="2011" name="Proc. Natl. Acad. Sci. U.S.A.">
        <title>Evolutionary erosion of yeast sex chromosomes by mating-type switching accidents.</title>
        <authorList>
            <person name="Gordon J.L."/>
            <person name="Armisen D."/>
            <person name="Proux-Wera E."/>
            <person name="Oheigeartaigh S.S."/>
            <person name="Byrne K.P."/>
            <person name="Wolfe K.H."/>
        </authorList>
    </citation>
    <scope>NUCLEOTIDE SEQUENCE [LARGE SCALE GENOMIC DNA]</scope>
    <source>
        <strain evidence="11">ATCC MYA-139 / BCRC 22969 / CBS 8797 / CCRC 22969 / KCTC 17520 / NBRC 10181 / NCYC 3082</strain>
    </source>
</reference>
<feature type="transmembrane region" description="Helical" evidence="6">
    <location>
        <begin position="174"/>
        <end position="191"/>
    </location>
</feature>
<keyword evidence="3 6" id="KW-1133">Transmembrane helix</keyword>
<reference evidence="11" key="2">
    <citation type="submission" date="2012-08" db="EMBL/GenBank/DDBJ databases">
        <title>Genome sequence of Kazachstania naganishii.</title>
        <authorList>
            <person name="Gordon J.L."/>
            <person name="Armisen D."/>
            <person name="Proux-Wera E."/>
            <person name="OhEigeartaigh S.S."/>
            <person name="Byrne K.P."/>
            <person name="Wolfe K.H."/>
        </authorList>
    </citation>
    <scope>NUCLEOTIDE SEQUENCE [LARGE SCALE GENOMIC DNA]</scope>
    <source>
        <strain evidence="11">ATCC MYA-139 / BCRC 22969 / CBS 8797 / CCRC 22969 / KCTC 17520 / NBRC 10181 / NCYC 3082</strain>
    </source>
</reference>
<dbReference type="GO" id="GO:0016020">
    <property type="term" value="C:membrane"/>
    <property type="evidence" value="ECO:0007669"/>
    <property type="project" value="UniProtKB-SubCell"/>
</dbReference>
<dbReference type="PANTHER" id="PTHR47804">
    <property type="entry name" value="60S RIBOSOMAL PROTEIN L19"/>
    <property type="match status" value="1"/>
</dbReference>